<protein>
    <recommendedName>
        <fullName evidence="3">GH16 domain-containing protein</fullName>
    </recommendedName>
</protein>
<dbReference type="InterPro" id="IPR000757">
    <property type="entry name" value="Beta-glucanase-like"/>
</dbReference>
<dbReference type="GeneID" id="22895357"/>
<dbReference type="PANTHER" id="PTHR38121:SF2">
    <property type="entry name" value="ACYLTRANSFERASE 3 DOMAIN-CONTAINING PROTEIN"/>
    <property type="match status" value="1"/>
</dbReference>
<dbReference type="PANTHER" id="PTHR38121">
    <property type="entry name" value="GH16 DOMAIN-CONTAINING PROTEIN"/>
    <property type="match status" value="1"/>
</dbReference>
<feature type="region of interest" description="Disordered" evidence="1">
    <location>
        <begin position="592"/>
        <end position="694"/>
    </location>
</feature>
<dbReference type="InParanoid" id="G1XIY4"/>
<dbReference type="PROSITE" id="PS51762">
    <property type="entry name" value="GH16_2"/>
    <property type="match status" value="1"/>
</dbReference>
<dbReference type="OrthoDB" id="5436229at2759"/>
<organism evidence="4 5">
    <name type="scientific">Arthrobotrys oligospora (strain ATCC 24927 / CBS 115.81 / DSM 1491)</name>
    <name type="common">Nematode-trapping fungus</name>
    <name type="synonym">Didymozoophaga oligospora</name>
    <dbReference type="NCBI Taxonomy" id="756982"/>
    <lineage>
        <taxon>Eukaryota</taxon>
        <taxon>Fungi</taxon>
        <taxon>Dikarya</taxon>
        <taxon>Ascomycota</taxon>
        <taxon>Pezizomycotina</taxon>
        <taxon>Orbiliomycetes</taxon>
        <taxon>Orbiliales</taxon>
        <taxon>Orbiliaceae</taxon>
        <taxon>Orbilia</taxon>
        <taxon>Orbilia oligospora</taxon>
    </lineage>
</organism>
<dbReference type="eggNOG" id="ENOG502S57S">
    <property type="taxonomic scope" value="Eukaryota"/>
</dbReference>
<accession>G1XIY4</accession>
<evidence type="ECO:0000256" key="1">
    <source>
        <dbReference type="SAM" id="MobiDB-lite"/>
    </source>
</evidence>
<dbReference type="GO" id="GO:0005975">
    <property type="term" value="P:carbohydrate metabolic process"/>
    <property type="evidence" value="ECO:0007669"/>
    <property type="project" value="InterPro"/>
</dbReference>
<feature type="domain" description="GH16" evidence="3">
    <location>
        <begin position="94"/>
        <end position="304"/>
    </location>
</feature>
<evidence type="ECO:0000256" key="2">
    <source>
        <dbReference type="SAM" id="SignalP"/>
    </source>
</evidence>
<dbReference type="SUPFAM" id="SSF49899">
    <property type="entry name" value="Concanavalin A-like lectins/glucanases"/>
    <property type="match status" value="1"/>
</dbReference>
<evidence type="ECO:0000313" key="4">
    <source>
        <dbReference type="EMBL" id="EGX46885.1"/>
    </source>
</evidence>
<feature type="signal peptide" evidence="2">
    <location>
        <begin position="1"/>
        <end position="20"/>
    </location>
</feature>
<feature type="compositionally biased region" description="Low complexity" evidence="1">
    <location>
        <begin position="674"/>
        <end position="686"/>
    </location>
</feature>
<dbReference type="HOGENOM" id="CLU_396876_0_0_1"/>
<feature type="compositionally biased region" description="Polar residues" evidence="1">
    <location>
        <begin position="633"/>
        <end position="652"/>
    </location>
</feature>
<dbReference type="EMBL" id="ADOT01000174">
    <property type="protein sequence ID" value="EGX46885.1"/>
    <property type="molecule type" value="Genomic_DNA"/>
</dbReference>
<sequence length="694" mass="76374">MQPARRIFLCFTLLIVTAQANVLKLTTENFYGAHQSLHSRDADELVSVNLANCVCGYYIPETKQTFTHHISLNPSALNSSNLTVALYKQGWIISDREQTSTPKNIKYSPSNLKYNANTKALELTVSGGPTSRSIIPSAEISTIMDKILYGSFRFNVKVSSVAGACSGMFFYKDDNHEIDIEILTSHIHNTTKQPDGVPKPGLQLTVQPLTKTQALSNYRVVPFDGRFDPTKGYHEYRFDWLKTGVKYTVDGNSYGTYTRFIPKSAGQILINNWSNGNPYWPAGPPLQNSILSIRSVEIYFNTTDTTKIATWRAAFISPVRALPLEEIASKNSTASIKSLEKLGNDTRPIPPDVGDSGAVARLNNTNQPIPITNNADAEPEKQPRKLEFDGTPYVETLEVQCQSPGHVISFWAGRTTFELNPDLFFPEDQNLQFGNLDDPPSLVAIHWKGIQDRQAICQHCQCYDSDGIVTEPRPGAIFSTNVIAGGLCTWQETANACFSIFLCQCVKVLRPKNDFETGNIDPFSALNRGFEELPIAPLLGSNPMVPPPMSGGDLDITTDQIDDLFAAMGTVQEIKSGFVRSRHRKMLVPGTKEPYYLEGPDEQPARHHRPPLHDLVRNLGGYRSSPSHKIKRSSNSGSDSHTPSAPLSSTNDKVIEEFEISPAGVKNPTSLIEADASPRGDGSGADADPDPSLP</sequence>
<gene>
    <name evidence="4" type="ORF">AOL_s00097g311</name>
</gene>
<proteinExistence type="predicted"/>
<evidence type="ECO:0000313" key="5">
    <source>
        <dbReference type="Proteomes" id="UP000008784"/>
    </source>
</evidence>
<dbReference type="Pfam" id="PF00722">
    <property type="entry name" value="Glyco_hydro_16"/>
    <property type="match status" value="1"/>
</dbReference>
<dbReference type="AlphaFoldDB" id="G1XIY4"/>
<feature type="chain" id="PRO_5003426396" description="GH16 domain-containing protein" evidence="2">
    <location>
        <begin position="21"/>
        <end position="694"/>
    </location>
</feature>
<comment type="caution">
    <text evidence="4">The sequence shown here is derived from an EMBL/GenBank/DDBJ whole genome shotgun (WGS) entry which is preliminary data.</text>
</comment>
<dbReference type="RefSeq" id="XP_011124446.1">
    <property type="nucleotide sequence ID" value="XM_011126144.1"/>
</dbReference>
<dbReference type="Gene3D" id="2.60.120.200">
    <property type="match status" value="1"/>
</dbReference>
<dbReference type="GO" id="GO:0004553">
    <property type="term" value="F:hydrolase activity, hydrolyzing O-glycosyl compounds"/>
    <property type="evidence" value="ECO:0007669"/>
    <property type="project" value="InterPro"/>
</dbReference>
<reference evidence="4 5" key="1">
    <citation type="journal article" date="2011" name="PLoS Pathog.">
        <title>Genomic and proteomic analyses of the fungus Arthrobotrys oligospora provide insights into nematode-trap formation.</title>
        <authorList>
            <person name="Yang J."/>
            <person name="Wang L."/>
            <person name="Ji X."/>
            <person name="Feng Y."/>
            <person name="Li X."/>
            <person name="Zou C."/>
            <person name="Xu J."/>
            <person name="Ren Y."/>
            <person name="Mi Q."/>
            <person name="Wu J."/>
            <person name="Liu S."/>
            <person name="Liu Y."/>
            <person name="Huang X."/>
            <person name="Wang H."/>
            <person name="Niu X."/>
            <person name="Li J."/>
            <person name="Liang L."/>
            <person name="Luo Y."/>
            <person name="Ji K."/>
            <person name="Zhou W."/>
            <person name="Yu Z."/>
            <person name="Li G."/>
            <person name="Liu Y."/>
            <person name="Li L."/>
            <person name="Qiao M."/>
            <person name="Feng L."/>
            <person name="Zhang K.-Q."/>
        </authorList>
    </citation>
    <scope>NUCLEOTIDE SEQUENCE [LARGE SCALE GENOMIC DNA]</scope>
    <source>
        <strain evidence="5">ATCC 24927 / CBS 115.81 / DSM 1491</strain>
    </source>
</reference>
<dbReference type="STRING" id="756982.G1XIY4"/>
<dbReference type="CDD" id="cd00413">
    <property type="entry name" value="Glyco_hydrolase_16"/>
    <property type="match status" value="1"/>
</dbReference>
<dbReference type="Proteomes" id="UP000008784">
    <property type="component" value="Unassembled WGS sequence"/>
</dbReference>
<dbReference type="InterPro" id="IPR013320">
    <property type="entry name" value="ConA-like_dom_sf"/>
</dbReference>
<keyword evidence="2" id="KW-0732">Signal</keyword>
<name>G1XIY4_ARTOA</name>
<keyword evidence="5" id="KW-1185">Reference proteome</keyword>
<evidence type="ECO:0000259" key="3">
    <source>
        <dbReference type="PROSITE" id="PS51762"/>
    </source>
</evidence>